<dbReference type="SUPFAM" id="SSF52540">
    <property type="entry name" value="P-loop containing nucleoside triphosphate hydrolases"/>
    <property type="match status" value="1"/>
</dbReference>
<dbReference type="InterPro" id="IPR027417">
    <property type="entry name" value="P-loop_NTPase"/>
</dbReference>
<dbReference type="RefSeq" id="WP_373282447.1">
    <property type="nucleotide sequence ID" value="NZ_BJCL01000001.1"/>
</dbReference>
<sequence length="353" mass="36187">MNLSLPLFDFDDDLQDAAPAAPAGAVPLAAPPAPQAPGSAVPLRGLGLLPDEASQEPPGLDLALHPAVWRASQLGGGAQATSPSGFAGLDAELPGGGWPHGVLTELLLPQPGIGELRLLAPALAALSPLRAAPAPAAASPAPRSGRAARQPAPAEAARCVMLFDPPAALSAWALAQCGLDSRHWLVVRSRPGSQGRPGAPSAAPLAWQPDVAPGVPRGASRLAPLLPGADVLWALEQALKSGQVGAVLAWLPVNLRADALRRLQLAAQAQAGPVFLFRDALARGRPSPAPLRLLLQPAGADHLTLRLLKRRGPQATQPLRLALPPVLPAHLQAQLQAQAEAQQLSQGLASIPR</sequence>
<dbReference type="EMBL" id="BJCL01000001">
    <property type="protein sequence ID" value="GCL61093.1"/>
    <property type="molecule type" value="Genomic_DNA"/>
</dbReference>
<organism evidence="1 2">
    <name type="scientific">Pseudaquabacterium pictum</name>
    <dbReference type="NCBI Taxonomy" id="2315236"/>
    <lineage>
        <taxon>Bacteria</taxon>
        <taxon>Pseudomonadati</taxon>
        <taxon>Pseudomonadota</taxon>
        <taxon>Betaproteobacteria</taxon>
        <taxon>Burkholderiales</taxon>
        <taxon>Sphaerotilaceae</taxon>
        <taxon>Pseudaquabacterium</taxon>
    </lineage>
</organism>
<dbReference type="Proteomes" id="UP000301751">
    <property type="component" value="Unassembled WGS sequence"/>
</dbReference>
<keyword evidence="2" id="KW-1185">Reference proteome</keyword>
<protein>
    <submittedName>
        <fullName evidence="1">Uncharacterized protein</fullName>
    </submittedName>
</protein>
<accession>A0A480AI54</accession>
<gene>
    <name evidence="1" type="ORF">AQPW35_01740</name>
</gene>
<evidence type="ECO:0000313" key="1">
    <source>
        <dbReference type="EMBL" id="GCL61093.1"/>
    </source>
</evidence>
<proteinExistence type="predicted"/>
<reference evidence="2" key="1">
    <citation type="submission" date="2019-03" db="EMBL/GenBank/DDBJ databases">
        <title>Aquabacterium pictum sp.nov., the first bacteriochlorophyll a-containing freshwater bacterium in the genus Aquabacterium of the class Betaproteobacteria.</title>
        <authorList>
            <person name="Hirose S."/>
            <person name="Tank M."/>
            <person name="Hara E."/>
            <person name="Tamaki H."/>
            <person name="Takaichi S."/>
            <person name="Haruta S."/>
            <person name="Hanada S."/>
        </authorList>
    </citation>
    <scope>NUCLEOTIDE SEQUENCE [LARGE SCALE GENOMIC DNA]</scope>
    <source>
        <strain evidence="2">W35</strain>
    </source>
</reference>
<comment type="caution">
    <text evidence="1">The sequence shown here is derived from an EMBL/GenBank/DDBJ whole genome shotgun (WGS) entry which is preliminary data.</text>
</comment>
<dbReference type="Gene3D" id="3.40.50.300">
    <property type="entry name" value="P-loop containing nucleotide triphosphate hydrolases"/>
    <property type="match status" value="1"/>
</dbReference>
<dbReference type="AlphaFoldDB" id="A0A480AI54"/>
<name>A0A480AI54_9BURK</name>
<evidence type="ECO:0000313" key="2">
    <source>
        <dbReference type="Proteomes" id="UP000301751"/>
    </source>
</evidence>